<proteinExistence type="predicted"/>
<name>A0A0F9CHU4_9ZZZZ</name>
<evidence type="ECO:0000313" key="1">
    <source>
        <dbReference type="EMBL" id="KKL05246.1"/>
    </source>
</evidence>
<reference evidence="1" key="1">
    <citation type="journal article" date="2015" name="Nature">
        <title>Complex archaea that bridge the gap between prokaryotes and eukaryotes.</title>
        <authorList>
            <person name="Spang A."/>
            <person name="Saw J.H."/>
            <person name="Jorgensen S.L."/>
            <person name="Zaremba-Niedzwiedzka K."/>
            <person name="Martijn J."/>
            <person name="Lind A.E."/>
            <person name="van Eijk R."/>
            <person name="Schleper C."/>
            <person name="Guy L."/>
            <person name="Ettema T.J."/>
        </authorList>
    </citation>
    <scope>NUCLEOTIDE SEQUENCE</scope>
</reference>
<organism evidence="1">
    <name type="scientific">marine sediment metagenome</name>
    <dbReference type="NCBI Taxonomy" id="412755"/>
    <lineage>
        <taxon>unclassified sequences</taxon>
        <taxon>metagenomes</taxon>
        <taxon>ecological metagenomes</taxon>
    </lineage>
</organism>
<sequence length="179" mass="20033">MSDPIVTATPASMYGEVPENVVANPATSLLDLPGYSDRRTEIELAIRDGEDFEPLTHRFQLVRHAGAASRSAEWRREGYTTVKWDECVTKDGKMKKNEYGVDITGMPAAERMEDGTVRVGDLQLMVTPAENAARIAYLHQRQVKSDLDGTGARLEASAERARSFVESREQSRDEKLFDR</sequence>
<comment type="caution">
    <text evidence="1">The sequence shown here is derived from an EMBL/GenBank/DDBJ whole genome shotgun (WGS) entry which is preliminary data.</text>
</comment>
<gene>
    <name evidence="1" type="ORF">LCGC14_2607970</name>
</gene>
<accession>A0A0F9CHU4</accession>
<dbReference type="EMBL" id="LAZR01044199">
    <property type="protein sequence ID" value="KKL05246.1"/>
    <property type="molecule type" value="Genomic_DNA"/>
</dbReference>
<protein>
    <submittedName>
        <fullName evidence="1">Uncharacterized protein</fullName>
    </submittedName>
</protein>
<dbReference type="AlphaFoldDB" id="A0A0F9CHU4"/>